<evidence type="ECO:0000313" key="11">
    <source>
        <dbReference type="Proteomes" id="UP000085678"/>
    </source>
</evidence>
<evidence type="ECO:0000256" key="1">
    <source>
        <dbReference type="ARBA" id="ARBA00012552"/>
    </source>
</evidence>
<evidence type="ECO:0000259" key="10">
    <source>
        <dbReference type="PROSITE" id="PS51195"/>
    </source>
</evidence>
<accession>A0A1S3JFP5</accession>
<dbReference type="CDD" id="cd17958">
    <property type="entry name" value="DEADc_DDX43_DDX53"/>
    <property type="match status" value="1"/>
</dbReference>
<dbReference type="PROSITE" id="PS00039">
    <property type="entry name" value="DEAD_ATP_HELICASE"/>
    <property type="match status" value="1"/>
</dbReference>
<feature type="non-terminal residue" evidence="12">
    <location>
        <position position="1"/>
    </location>
</feature>
<evidence type="ECO:0000313" key="12">
    <source>
        <dbReference type="RefSeq" id="XP_013409222.1"/>
    </source>
</evidence>
<dbReference type="FunFam" id="3.40.50.300:FF:000079">
    <property type="entry name" value="probable ATP-dependent RNA helicase DDX17"/>
    <property type="match status" value="1"/>
</dbReference>
<sequence>KMNNNITVENYNENADVKIPNPIRTFEEAFSHYPEILDEIEKAGFVKPSPIQCQAWPIALQGIDLIGIAQTGTGKTLAFLLPALIHIDGQSTPREERGGANVLVLSPTRELALQIESEVKKYNYRGIKCCCVYGGGNRRDQIEIVSSGVEIIIATPGRLNDLIMNGIIDVRSVTYLVLDEADRMLDMGFEPQIMKILLDIRPDRQTIMTSATWPEGVRRLANSYLKDPMLVFVGSLDLAAVHSVTQKVEILADEEKRPRLTEFLTHELGPEDKVIVFVGKKLVADDISSELSLDGVHCQCIHGDR</sequence>
<evidence type="ECO:0000259" key="9">
    <source>
        <dbReference type="PROSITE" id="PS51192"/>
    </source>
</evidence>
<feature type="domain" description="DEAD-box RNA helicase Q" evidence="10">
    <location>
        <begin position="25"/>
        <end position="53"/>
    </location>
</feature>
<dbReference type="InterPro" id="IPR014001">
    <property type="entry name" value="Helicase_ATP-bd"/>
</dbReference>
<evidence type="ECO:0000256" key="3">
    <source>
        <dbReference type="ARBA" id="ARBA00022801"/>
    </source>
</evidence>
<dbReference type="OMA" id="YEMMENI"/>
<evidence type="ECO:0000256" key="5">
    <source>
        <dbReference type="ARBA" id="ARBA00022840"/>
    </source>
</evidence>
<evidence type="ECO:0000256" key="8">
    <source>
        <dbReference type="RuleBase" id="RU000492"/>
    </source>
</evidence>
<organism evidence="11 12">
    <name type="scientific">Lingula anatina</name>
    <name type="common">Brachiopod</name>
    <name type="synonym">Lingula unguis</name>
    <dbReference type="NCBI Taxonomy" id="7574"/>
    <lineage>
        <taxon>Eukaryota</taxon>
        <taxon>Metazoa</taxon>
        <taxon>Spiralia</taxon>
        <taxon>Lophotrochozoa</taxon>
        <taxon>Brachiopoda</taxon>
        <taxon>Linguliformea</taxon>
        <taxon>Lingulata</taxon>
        <taxon>Lingulida</taxon>
        <taxon>Linguloidea</taxon>
        <taxon>Lingulidae</taxon>
        <taxon>Lingula</taxon>
    </lineage>
</organism>
<name>A0A1S3JFP5_LINAN</name>
<dbReference type="EC" id="3.6.4.13" evidence="1"/>
<evidence type="ECO:0000256" key="4">
    <source>
        <dbReference type="ARBA" id="ARBA00022806"/>
    </source>
</evidence>
<dbReference type="SMART" id="SM00487">
    <property type="entry name" value="DEXDc"/>
    <property type="match status" value="1"/>
</dbReference>
<dbReference type="Proteomes" id="UP000085678">
    <property type="component" value="Unplaced"/>
</dbReference>
<dbReference type="GeneID" id="106172856"/>
<dbReference type="InterPro" id="IPR011545">
    <property type="entry name" value="DEAD/DEAH_box_helicase_dom"/>
</dbReference>
<dbReference type="GO" id="GO:0016787">
    <property type="term" value="F:hydrolase activity"/>
    <property type="evidence" value="ECO:0007669"/>
    <property type="project" value="UniProtKB-KW"/>
</dbReference>
<dbReference type="InParanoid" id="A0A1S3JFP5"/>
<comment type="similarity">
    <text evidence="8">Belongs to the DEAD box helicase family.</text>
</comment>
<dbReference type="InterPro" id="IPR014014">
    <property type="entry name" value="RNA_helicase_DEAD_Q_motif"/>
</dbReference>
<dbReference type="PROSITE" id="PS51195">
    <property type="entry name" value="Q_MOTIF"/>
    <property type="match status" value="1"/>
</dbReference>
<dbReference type="AlphaFoldDB" id="A0A1S3JFP5"/>
<dbReference type="InterPro" id="IPR027417">
    <property type="entry name" value="P-loop_NTPase"/>
</dbReference>
<keyword evidence="11" id="KW-1185">Reference proteome</keyword>
<dbReference type="Gene3D" id="3.40.50.300">
    <property type="entry name" value="P-loop containing nucleotide triphosphate hydrolases"/>
    <property type="match status" value="2"/>
</dbReference>
<evidence type="ECO:0000256" key="2">
    <source>
        <dbReference type="ARBA" id="ARBA00022741"/>
    </source>
</evidence>
<dbReference type="STRING" id="7574.A0A1S3JFP5"/>
<comment type="catalytic activity">
    <reaction evidence="6">
        <text>ATP + H2O = ADP + phosphate + H(+)</text>
        <dbReference type="Rhea" id="RHEA:13065"/>
        <dbReference type="ChEBI" id="CHEBI:15377"/>
        <dbReference type="ChEBI" id="CHEBI:15378"/>
        <dbReference type="ChEBI" id="CHEBI:30616"/>
        <dbReference type="ChEBI" id="CHEBI:43474"/>
        <dbReference type="ChEBI" id="CHEBI:456216"/>
        <dbReference type="EC" id="3.6.4.13"/>
    </reaction>
</comment>
<reference evidence="12" key="1">
    <citation type="submission" date="2025-08" db="UniProtKB">
        <authorList>
            <consortium name="RefSeq"/>
        </authorList>
    </citation>
    <scope>IDENTIFICATION</scope>
    <source>
        <tissue evidence="12">Gonads</tissue>
    </source>
</reference>
<protein>
    <recommendedName>
        <fullName evidence="1">RNA helicase</fullName>
        <ecNumber evidence="1">3.6.4.13</ecNumber>
    </recommendedName>
</protein>
<feature type="short sequence motif" description="Q motif" evidence="7">
    <location>
        <begin position="25"/>
        <end position="53"/>
    </location>
</feature>
<dbReference type="KEGG" id="lak:106172856"/>
<dbReference type="GO" id="GO:0005524">
    <property type="term" value="F:ATP binding"/>
    <property type="evidence" value="ECO:0007669"/>
    <property type="project" value="UniProtKB-KW"/>
</dbReference>
<gene>
    <name evidence="12" type="primary">LOC106172856</name>
</gene>
<keyword evidence="5 8" id="KW-0067">ATP-binding</keyword>
<feature type="domain" description="Helicase ATP-binding" evidence="9">
    <location>
        <begin position="56"/>
        <end position="231"/>
    </location>
</feature>
<dbReference type="GO" id="GO:0003676">
    <property type="term" value="F:nucleic acid binding"/>
    <property type="evidence" value="ECO:0007669"/>
    <property type="project" value="InterPro"/>
</dbReference>
<keyword evidence="4 8" id="KW-0347">Helicase</keyword>
<keyword evidence="2 8" id="KW-0547">Nucleotide-binding</keyword>
<dbReference type="PROSITE" id="PS51192">
    <property type="entry name" value="HELICASE_ATP_BIND_1"/>
    <property type="match status" value="1"/>
</dbReference>
<evidence type="ECO:0000256" key="6">
    <source>
        <dbReference type="ARBA" id="ARBA00047984"/>
    </source>
</evidence>
<dbReference type="SUPFAM" id="SSF52540">
    <property type="entry name" value="P-loop containing nucleoside triphosphate hydrolases"/>
    <property type="match status" value="2"/>
</dbReference>
<dbReference type="OrthoDB" id="196131at2759"/>
<dbReference type="GO" id="GO:0003724">
    <property type="term" value="F:RNA helicase activity"/>
    <property type="evidence" value="ECO:0007669"/>
    <property type="project" value="UniProtKB-EC"/>
</dbReference>
<dbReference type="InterPro" id="IPR000629">
    <property type="entry name" value="RNA-helicase_DEAD-box_CS"/>
</dbReference>
<dbReference type="Pfam" id="PF00270">
    <property type="entry name" value="DEAD"/>
    <property type="match status" value="1"/>
</dbReference>
<dbReference type="RefSeq" id="XP_013409222.1">
    <property type="nucleotide sequence ID" value="XM_013553768.1"/>
</dbReference>
<evidence type="ECO:0000256" key="7">
    <source>
        <dbReference type="PROSITE-ProRule" id="PRU00552"/>
    </source>
</evidence>
<proteinExistence type="inferred from homology"/>
<keyword evidence="3 8" id="KW-0378">Hydrolase</keyword>
<dbReference type="PANTHER" id="PTHR47958">
    <property type="entry name" value="ATP-DEPENDENT RNA HELICASE DBP3"/>
    <property type="match status" value="1"/>
</dbReference>